<dbReference type="GO" id="GO:0005634">
    <property type="term" value="C:nucleus"/>
    <property type="evidence" value="ECO:0007669"/>
    <property type="project" value="UniProtKB-SubCell"/>
</dbReference>
<keyword evidence="2" id="KW-0539">Nucleus</keyword>
<dbReference type="InterPro" id="IPR021858">
    <property type="entry name" value="Fun_TF"/>
</dbReference>
<dbReference type="GO" id="GO:0003700">
    <property type="term" value="F:DNA-binding transcription factor activity"/>
    <property type="evidence" value="ECO:0007669"/>
    <property type="project" value="TreeGrafter"/>
</dbReference>
<accession>A0A3E2GTA5</accession>
<dbReference type="GO" id="GO:0045944">
    <property type="term" value="P:positive regulation of transcription by RNA polymerase II"/>
    <property type="evidence" value="ECO:0007669"/>
    <property type="project" value="TreeGrafter"/>
</dbReference>
<proteinExistence type="predicted"/>
<dbReference type="OrthoDB" id="5333823at2759"/>
<protein>
    <submittedName>
        <fullName evidence="3">Uncharacterized protein</fullName>
    </submittedName>
</protein>
<evidence type="ECO:0000256" key="1">
    <source>
        <dbReference type="ARBA" id="ARBA00004123"/>
    </source>
</evidence>
<dbReference type="Proteomes" id="UP000258309">
    <property type="component" value="Unassembled WGS sequence"/>
</dbReference>
<feature type="non-terminal residue" evidence="3">
    <location>
        <position position="1"/>
    </location>
</feature>
<dbReference type="AlphaFoldDB" id="A0A3E2GTA5"/>
<reference evidence="3 4" key="1">
    <citation type="submission" date="2018-05" db="EMBL/GenBank/DDBJ databases">
        <title>Draft genome sequence of Scytalidium lignicola DSM 105466, a ubiquitous saprotrophic fungus.</title>
        <authorList>
            <person name="Buettner E."/>
            <person name="Gebauer A.M."/>
            <person name="Hofrichter M."/>
            <person name="Liers C."/>
            <person name="Kellner H."/>
        </authorList>
    </citation>
    <scope>NUCLEOTIDE SEQUENCE [LARGE SCALE GENOMIC DNA]</scope>
    <source>
        <strain evidence="3 4">DSM 105466</strain>
    </source>
</reference>
<feature type="non-terminal residue" evidence="3">
    <location>
        <position position="477"/>
    </location>
</feature>
<dbReference type="GO" id="GO:0000976">
    <property type="term" value="F:transcription cis-regulatory region binding"/>
    <property type="evidence" value="ECO:0007669"/>
    <property type="project" value="TreeGrafter"/>
</dbReference>
<sequence length="477" mass="53365">MEGLAHHALDQVAYVVDSVGVEKKPQCQRCCDSSRACSYRMKLTWPDEALSRGIAVGRAGTTGKKGGHEYNGSTTKSATPLAQLQTARNLARQPWIVFLNTTSKDVFVHSNQEVPSSFLSRSKEEDANFVYVKSFQRTSTPDSISLSSILASPSAGLGPLNLSQSDSFLFEFYVNRMCSTCALLDTQDNGHRNVIVPISIISPLLLKSVLAVAANHLKFHDSRYRITALQYKGCTLKTLQRLLRNGAVLSFIGQYFASHNIMAYTALAHPTKEREQALLEGGLRWLRTINRPEQEIDCIVGCSTEIMTIILEISQKVRSQKNTMSAQERHQIFLWKVQTERRLTALTQTPLIPPRTISSSLSPVDAQSVSTVLNTAESFRQATLILLQYLCPSFSPISARQSTIQTCVREILDIMSRCPISPIGARSSSLWPFFVAACHVTEDKDRVFVLRRFNEMESRKRFGNIRPVREVVECAWK</sequence>
<evidence type="ECO:0000256" key="2">
    <source>
        <dbReference type="ARBA" id="ARBA00023242"/>
    </source>
</evidence>
<keyword evidence="4" id="KW-1185">Reference proteome</keyword>
<gene>
    <name evidence="3" type="ORF">B7463_g11987</name>
</gene>
<dbReference type="PANTHER" id="PTHR37534">
    <property type="entry name" value="TRANSCRIPTIONAL ACTIVATOR PROTEIN UGA3"/>
    <property type="match status" value="1"/>
</dbReference>
<evidence type="ECO:0000313" key="3">
    <source>
        <dbReference type="EMBL" id="RFU24349.1"/>
    </source>
</evidence>
<evidence type="ECO:0000313" key="4">
    <source>
        <dbReference type="Proteomes" id="UP000258309"/>
    </source>
</evidence>
<dbReference type="Pfam" id="PF11951">
    <property type="entry name" value="Fungal_trans_2"/>
    <property type="match status" value="2"/>
</dbReference>
<comment type="caution">
    <text evidence="3">The sequence shown here is derived from an EMBL/GenBank/DDBJ whole genome shotgun (WGS) entry which is preliminary data.</text>
</comment>
<comment type="subcellular location">
    <subcellularLocation>
        <location evidence="1">Nucleus</location>
    </subcellularLocation>
</comment>
<name>A0A3E2GTA5_SCYLI</name>
<dbReference type="PANTHER" id="PTHR37534:SF49">
    <property type="entry name" value="LYSINE BIOSYNTHESIS REGULATORY PROTEIN LYS14"/>
    <property type="match status" value="1"/>
</dbReference>
<dbReference type="EMBL" id="NCSJ02000461">
    <property type="protein sequence ID" value="RFU24349.1"/>
    <property type="molecule type" value="Genomic_DNA"/>
</dbReference>
<dbReference type="STRING" id="5539.A0A3E2GTA5"/>
<organism evidence="3 4">
    <name type="scientific">Scytalidium lignicola</name>
    <name type="common">Hyphomycete</name>
    <dbReference type="NCBI Taxonomy" id="5539"/>
    <lineage>
        <taxon>Eukaryota</taxon>
        <taxon>Fungi</taxon>
        <taxon>Dikarya</taxon>
        <taxon>Ascomycota</taxon>
        <taxon>Pezizomycotina</taxon>
        <taxon>Leotiomycetes</taxon>
        <taxon>Leotiomycetes incertae sedis</taxon>
        <taxon>Scytalidium</taxon>
    </lineage>
</organism>